<dbReference type="Gene3D" id="2.30.30.100">
    <property type="match status" value="1"/>
</dbReference>
<dbReference type="InterPro" id="IPR036390">
    <property type="entry name" value="WH_DNA-bd_sf"/>
</dbReference>
<evidence type="ECO:0000256" key="6">
    <source>
        <dbReference type="HAMAP-Rule" id="MF_00978"/>
    </source>
</evidence>
<feature type="binding site" evidence="6">
    <location>
        <begin position="94"/>
        <end position="96"/>
    </location>
    <ligand>
        <name>biotin</name>
        <dbReference type="ChEBI" id="CHEBI:57586"/>
    </ligand>
</feature>
<dbReference type="CDD" id="cd00090">
    <property type="entry name" value="HTH_ARSR"/>
    <property type="match status" value="1"/>
</dbReference>
<comment type="catalytic activity">
    <reaction evidence="5 6">
        <text>biotin + L-lysyl-[protein] + ATP = N(6)-biotinyl-L-lysyl-[protein] + AMP + diphosphate + H(+)</text>
        <dbReference type="Rhea" id="RHEA:11756"/>
        <dbReference type="Rhea" id="RHEA-COMP:9752"/>
        <dbReference type="Rhea" id="RHEA-COMP:10505"/>
        <dbReference type="ChEBI" id="CHEBI:15378"/>
        <dbReference type="ChEBI" id="CHEBI:29969"/>
        <dbReference type="ChEBI" id="CHEBI:30616"/>
        <dbReference type="ChEBI" id="CHEBI:33019"/>
        <dbReference type="ChEBI" id="CHEBI:57586"/>
        <dbReference type="ChEBI" id="CHEBI:83144"/>
        <dbReference type="ChEBI" id="CHEBI:456215"/>
        <dbReference type="EC" id="6.3.4.15"/>
    </reaction>
</comment>
<dbReference type="Pfam" id="PF08279">
    <property type="entry name" value="HTH_11"/>
    <property type="match status" value="1"/>
</dbReference>
<organism evidence="8 9">
    <name type="scientific">Fluctibacter halophilus</name>
    <dbReference type="NCBI Taxonomy" id="226011"/>
    <lineage>
        <taxon>Bacteria</taxon>
        <taxon>Pseudomonadati</taxon>
        <taxon>Pseudomonadota</taxon>
        <taxon>Gammaproteobacteria</taxon>
        <taxon>Alteromonadales</taxon>
        <taxon>Alteromonadaceae</taxon>
        <taxon>Fluctibacter</taxon>
    </lineage>
</organism>
<keyword evidence="3 6" id="KW-0067">ATP-binding</keyword>
<dbReference type="SUPFAM" id="SSF46785">
    <property type="entry name" value="Winged helix' DNA-binding domain"/>
    <property type="match status" value="1"/>
</dbReference>
<comment type="caution">
    <text evidence="8">The sequence shown here is derived from an EMBL/GenBank/DDBJ whole genome shotgun (WGS) entry which is preliminary data.</text>
</comment>
<dbReference type="InterPro" id="IPR003142">
    <property type="entry name" value="BPL_C"/>
</dbReference>
<reference evidence="8 9" key="1">
    <citation type="submission" date="2021-10" db="EMBL/GenBank/DDBJ databases">
        <title>Draft genome of Aestuariibacter halophilus JC2043.</title>
        <authorList>
            <person name="Emsley S.A."/>
            <person name="Pfannmuller K.M."/>
            <person name="Ushijima B."/>
            <person name="Saw J.H."/>
            <person name="Videau P."/>
        </authorList>
    </citation>
    <scope>NUCLEOTIDE SEQUENCE [LARGE SCALE GENOMIC DNA]</scope>
    <source>
        <strain evidence="8 9">JC2043</strain>
    </source>
</reference>
<dbReference type="SUPFAM" id="SSF50037">
    <property type="entry name" value="C-terminal domain of transcriptional repressors"/>
    <property type="match status" value="1"/>
</dbReference>
<dbReference type="HAMAP" id="MF_00978">
    <property type="entry name" value="Bifunct_BirA"/>
    <property type="match status" value="1"/>
</dbReference>
<feature type="binding site" evidence="6">
    <location>
        <position position="188"/>
    </location>
    <ligand>
        <name>biotin</name>
        <dbReference type="ChEBI" id="CHEBI:57586"/>
    </ligand>
</feature>
<dbReference type="GO" id="GO:0004077">
    <property type="term" value="F:biotin--[biotin carboxyl-carrier protein] ligase activity"/>
    <property type="evidence" value="ECO:0007669"/>
    <property type="project" value="UniProtKB-EC"/>
</dbReference>
<dbReference type="PANTHER" id="PTHR12835">
    <property type="entry name" value="BIOTIN PROTEIN LIGASE"/>
    <property type="match status" value="1"/>
</dbReference>
<evidence type="ECO:0000313" key="9">
    <source>
        <dbReference type="Proteomes" id="UP001520878"/>
    </source>
</evidence>
<proteinExistence type="inferred from homology"/>
<evidence type="ECO:0000256" key="1">
    <source>
        <dbReference type="ARBA" id="ARBA00022598"/>
    </source>
</evidence>
<evidence type="ECO:0000256" key="2">
    <source>
        <dbReference type="ARBA" id="ARBA00022741"/>
    </source>
</evidence>
<dbReference type="PANTHER" id="PTHR12835:SF5">
    <property type="entry name" value="BIOTIN--PROTEIN LIGASE"/>
    <property type="match status" value="1"/>
</dbReference>
<accession>A0ABS8GDJ4</accession>
<protein>
    <recommendedName>
        <fullName evidence="6">Bifunctional ligase/repressor BirA</fullName>
    </recommendedName>
    <alternativeName>
        <fullName evidence="6">Biotin operon repressor</fullName>
    </alternativeName>
    <alternativeName>
        <fullName evidence="6">Biotin--[acetyl-CoA-carboxylase] ligase</fullName>
        <ecNumber evidence="6">6.3.4.15</ecNumber>
    </alternativeName>
    <alternativeName>
        <fullName evidence="6">Biotin--protein ligase</fullName>
    </alternativeName>
    <alternativeName>
        <fullName evidence="6">Biotin-[acetyl-CoA carboxylase] synthetase</fullName>
    </alternativeName>
</protein>
<feature type="domain" description="BPL/LPL catalytic" evidence="7">
    <location>
        <begin position="69"/>
        <end position="259"/>
    </location>
</feature>
<dbReference type="SUPFAM" id="SSF55681">
    <property type="entry name" value="Class II aaRS and biotin synthetases"/>
    <property type="match status" value="1"/>
</dbReference>
<evidence type="ECO:0000256" key="4">
    <source>
        <dbReference type="ARBA" id="ARBA00023267"/>
    </source>
</evidence>
<dbReference type="Gene3D" id="1.10.10.10">
    <property type="entry name" value="Winged helix-like DNA-binding domain superfamily/Winged helix DNA-binding domain"/>
    <property type="match status" value="1"/>
</dbReference>
<dbReference type="InterPro" id="IPR045864">
    <property type="entry name" value="aa-tRNA-synth_II/BPL/LPL"/>
</dbReference>
<keyword evidence="2 6" id="KW-0547">Nucleotide-binding</keyword>
<dbReference type="InterPro" id="IPR004408">
    <property type="entry name" value="Biotin_CoA_COase_ligase"/>
</dbReference>
<feature type="binding site" evidence="6">
    <location>
        <begin position="121"/>
        <end position="123"/>
    </location>
    <ligand>
        <name>biotin</name>
        <dbReference type="ChEBI" id="CHEBI:57586"/>
    </ligand>
</feature>
<dbReference type="Gene3D" id="3.30.930.10">
    <property type="entry name" value="Bira Bifunctional Protein, Domain 2"/>
    <property type="match status" value="1"/>
</dbReference>
<gene>
    <name evidence="6 8" type="primary">birA</name>
    <name evidence="8" type="ORF">LJ739_18885</name>
</gene>
<dbReference type="EC" id="6.3.4.15" evidence="6"/>
<keyword evidence="6" id="KW-0805">Transcription regulation</keyword>
<dbReference type="NCBIfam" id="TIGR00121">
    <property type="entry name" value="birA_ligase"/>
    <property type="match status" value="1"/>
</dbReference>
<keyword evidence="6" id="KW-0238">DNA-binding</keyword>
<keyword evidence="6" id="KW-0678">Repressor</keyword>
<dbReference type="Pfam" id="PF03099">
    <property type="entry name" value="BPL_LplA_LipB"/>
    <property type="match status" value="1"/>
</dbReference>
<keyword evidence="4 6" id="KW-0092">Biotin</keyword>
<evidence type="ECO:0000256" key="3">
    <source>
        <dbReference type="ARBA" id="ARBA00022840"/>
    </source>
</evidence>
<sequence>MNKDVEAIRTQLLQCLSDGQFHSGEALGHLVGLSRAAISNHVKALRELGLDIFRVTGKGYRLASALTLLDRDAITENLSHPPVADIEVLNIIDSTNTYLKDRLAQVEPGHVCLAEAQTAGRGRQGRQWISPFGASLYVSLCWRFPAGYQSLNGLSLAIGIAVARALKRTGIDDVQLKWPNDVYWQGRKLAGVLIEVEGQMGGACDVVIGLGLNVQMPTEVDGITQPWADLYQALGETVDRNQLSAWVIEALWQVCEAFASNGFAPLLEEWHALDYFRDQPVTLLSGQRQQQGICRGVNAQGALLLEQGGQITPCYGGEISVRGQ</sequence>
<dbReference type="NCBIfam" id="NF008847">
    <property type="entry name" value="PRK11886.1-2"/>
    <property type="match status" value="1"/>
</dbReference>
<feature type="DNA-binding region" description="H-T-H motif" evidence="6">
    <location>
        <begin position="24"/>
        <end position="43"/>
    </location>
</feature>
<keyword evidence="1 6" id="KW-0436">Ligase</keyword>
<evidence type="ECO:0000259" key="7">
    <source>
        <dbReference type="PROSITE" id="PS51733"/>
    </source>
</evidence>
<comment type="function">
    <text evidence="6">Acts both as a biotin--[acetyl-CoA-carboxylase] ligase and a biotin-operon repressor. In the presence of ATP, BirA activates biotin to form the BirA-biotinyl-5'-adenylate (BirA-bio-5'-AMP or holoBirA) complex. HoloBirA can either transfer the biotinyl moiety to the biotin carboxyl carrier protein (BCCP) subunit of acetyl-CoA carboxylase, or bind to the biotin operator site and inhibit transcription of the operon.</text>
</comment>
<feature type="binding site" evidence="6">
    <location>
        <position position="117"/>
    </location>
    <ligand>
        <name>biotin</name>
        <dbReference type="ChEBI" id="CHEBI:57586"/>
    </ligand>
</feature>
<keyword evidence="6" id="KW-0804">Transcription</keyword>
<comment type="similarity">
    <text evidence="6">Belongs to the biotin--protein ligase family.</text>
</comment>
<evidence type="ECO:0000256" key="5">
    <source>
        <dbReference type="ARBA" id="ARBA00047846"/>
    </source>
</evidence>
<dbReference type="PROSITE" id="PS51733">
    <property type="entry name" value="BPL_LPL_CATALYTIC"/>
    <property type="match status" value="1"/>
</dbReference>
<evidence type="ECO:0000313" key="8">
    <source>
        <dbReference type="EMBL" id="MCC2618326.1"/>
    </source>
</evidence>
<dbReference type="Pfam" id="PF02237">
    <property type="entry name" value="BPL_C"/>
    <property type="match status" value="1"/>
</dbReference>
<name>A0ABS8GDJ4_9ALTE</name>
<dbReference type="InterPro" id="IPR030855">
    <property type="entry name" value="Bifunct_BirA"/>
</dbReference>
<dbReference type="RefSeq" id="WP_229163127.1">
    <property type="nucleotide sequence ID" value="NZ_JAJEWP010000011.1"/>
</dbReference>
<dbReference type="InterPro" id="IPR011991">
    <property type="entry name" value="ArsR-like_HTH"/>
</dbReference>
<dbReference type="CDD" id="cd16442">
    <property type="entry name" value="BPL"/>
    <property type="match status" value="1"/>
</dbReference>
<dbReference type="Proteomes" id="UP001520878">
    <property type="component" value="Unassembled WGS sequence"/>
</dbReference>
<dbReference type="InterPro" id="IPR013196">
    <property type="entry name" value="HTH_11"/>
</dbReference>
<keyword evidence="9" id="KW-1185">Reference proteome</keyword>
<dbReference type="EMBL" id="JAJEWP010000011">
    <property type="protein sequence ID" value="MCC2618326.1"/>
    <property type="molecule type" value="Genomic_DNA"/>
</dbReference>
<dbReference type="InterPro" id="IPR008988">
    <property type="entry name" value="Transcriptional_repressor_C"/>
</dbReference>
<dbReference type="InterPro" id="IPR036388">
    <property type="entry name" value="WH-like_DNA-bd_sf"/>
</dbReference>
<dbReference type="InterPro" id="IPR004143">
    <property type="entry name" value="BPL_LPL_catalytic"/>
</dbReference>